<dbReference type="GO" id="GO:0003700">
    <property type="term" value="F:DNA-binding transcription factor activity"/>
    <property type="evidence" value="ECO:0007669"/>
    <property type="project" value="InterPro"/>
</dbReference>
<dbReference type="PRINTS" id="PR00032">
    <property type="entry name" value="HTHARAC"/>
</dbReference>
<keyword evidence="6" id="KW-1185">Reference proteome</keyword>
<evidence type="ECO:0000256" key="1">
    <source>
        <dbReference type="ARBA" id="ARBA00023015"/>
    </source>
</evidence>
<dbReference type="GO" id="GO:0043565">
    <property type="term" value="F:sequence-specific DNA binding"/>
    <property type="evidence" value="ECO:0007669"/>
    <property type="project" value="InterPro"/>
</dbReference>
<dbReference type="KEGG" id="bcou:IC761_06745"/>
<dbReference type="InterPro" id="IPR018060">
    <property type="entry name" value="HTH_AraC"/>
</dbReference>
<dbReference type="InterPro" id="IPR020449">
    <property type="entry name" value="Tscrpt_reg_AraC-type_HTH"/>
</dbReference>
<accession>A0A7S9D9J5</accession>
<keyword evidence="3" id="KW-0804">Transcription</keyword>
<dbReference type="EMBL" id="CP061379">
    <property type="protein sequence ID" value="QPF92974.1"/>
    <property type="molecule type" value="Genomic_DNA"/>
</dbReference>
<dbReference type="Pfam" id="PF12833">
    <property type="entry name" value="HTH_18"/>
    <property type="match status" value="1"/>
</dbReference>
<dbReference type="SMART" id="SM00342">
    <property type="entry name" value="HTH_ARAC"/>
    <property type="match status" value="1"/>
</dbReference>
<dbReference type="PANTHER" id="PTHR46796">
    <property type="entry name" value="HTH-TYPE TRANSCRIPTIONAL ACTIVATOR RHAS-RELATED"/>
    <property type="match status" value="1"/>
</dbReference>
<dbReference type="InterPro" id="IPR009057">
    <property type="entry name" value="Homeodomain-like_sf"/>
</dbReference>
<sequence length="312" mass="34588">MEWSTKPRHPDLPFGSWADDLAAAFVRLEPRRLADHPFEGAISRADAAPIQISLVTATRHTVLRLASHIASSTDDLCFVNLQLEGVGRTTQRGHEQISTPGDLALADTTEPFEIANCHNFRLFCFAVPRGLLPKRMLDRPRLNLSATEGGRALSRTLAGYAELCLSDFQRAKTSAMVGAHLIDLISQAPEILTDVAAERVHIPVLLSMMLDHIDRHSDDPALGAATLAARFRCSERYVHRLFATTGRSVGEHVNEKRIVACTRRLLDSAARHKTIAEIAFAAGFRDISHFNRQFKRCNGLTPREFRRVTAAP</sequence>
<dbReference type="PANTHER" id="PTHR46796:SF6">
    <property type="entry name" value="ARAC SUBFAMILY"/>
    <property type="match status" value="1"/>
</dbReference>
<dbReference type="InterPro" id="IPR050204">
    <property type="entry name" value="AraC_XylS_family_regulators"/>
</dbReference>
<keyword evidence="2" id="KW-0238">DNA-binding</keyword>
<evidence type="ECO:0000313" key="5">
    <source>
        <dbReference type="EMBL" id="QPF92974.1"/>
    </source>
</evidence>
<dbReference type="SUPFAM" id="SSF46689">
    <property type="entry name" value="Homeodomain-like"/>
    <property type="match status" value="1"/>
</dbReference>
<dbReference type="Proteomes" id="UP000594621">
    <property type="component" value="Chromosome"/>
</dbReference>
<organism evidence="5 6">
    <name type="scientific">Bradyrhizobium commune</name>
    <dbReference type="NCBI Taxonomy" id="83627"/>
    <lineage>
        <taxon>Bacteria</taxon>
        <taxon>Pseudomonadati</taxon>
        <taxon>Pseudomonadota</taxon>
        <taxon>Alphaproteobacteria</taxon>
        <taxon>Hyphomicrobiales</taxon>
        <taxon>Nitrobacteraceae</taxon>
        <taxon>Bradyrhizobium</taxon>
    </lineage>
</organism>
<protein>
    <submittedName>
        <fullName evidence="5">Helix-turn-helix domain-containing protein</fullName>
    </submittedName>
</protein>
<name>A0A7S9D9J5_9BRAD</name>
<reference evidence="5 6" key="1">
    <citation type="submission" date="2020-09" db="EMBL/GenBank/DDBJ databases">
        <title>Complete genomes of bradyrhizobia occurring on native shrubby legumes in Australia.</title>
        <authorList>
            <person name="Lafay B."/>
        </authorList>
    </citation>
    <scope>NUCLEOTIDE SEQUENCE [LARGE SCALE GENOMIC DNA]</scope>
    <source>
        <strain evidence="5 6">BDV5040</strain>
    </source>
</reference>
<gene>
    <name evidence="5" type="ORF">IC761_06745</name>
</gene>
<dbReference type="Gene3D" id="1.10.10.60">
    <property type="entry name" value="Homeodomain-like"/>
    <property type="match status" value="1"/>
</dbReference>
<dbReference type="InterPro" id="IPR035418">
    <property type="entry name" value="AraC-bd_2"/>
</dbReference>
<evidence type="ECO:0000256" key="2">
    <source>
        <dbReference type="ARBA" id="ARBA00023125"/>
    </source>
</evidence>
<dbReference type="Pfam" id="PF14525">
    <property type="entry name" value="AraC_binding_2"/>
    <property type="match status" value="1"/>
</dbReference>
<keyword evidence="1" id="KW-0805">Transcription regulation</keyword>
<evidence type="ECO:0000256" key="3">
    <source>
        <dbReference type="ARBA" id="ARBA00023163"/>
    </source>
</evidence>
<dbReference type="AlphaFoldDB" id="A0A7S9D9J5"/>
<dbReference type="PROSITE" id="PS01124">
    <property type="entry name" value="HTH_ARAC_FAMILY_2"/>
    <property type="match status" value="1"/>
</dbReference>
<evidence type="ECO:0000313" key="6">
    <source>
        <dbReference type="Proteomes" id="UP000594621"/>
    </source>
</evidence>
<evidence type="ECO:0000259" key="4">
    <source>
        <dbReference type="PROSITE" id="PS01124"/>
    </source>
</evidence>
<feature type="domain" description="HTH araC/xylS-type" evidence="4">
    <location>
        <begin position="207"/>
        <end position="308"/>
    </location>
</feature>
<dbReference type="RefSeq" id="WP_195802493.1">
    <property type="nucleotide sequence ID" value="NZ_CP061379.1"/>
</dbReference>
<proteinExistence type="predicted"/>